<protein>
    <submittedName>
        <fullName evidence="2">Uncharacterized protein</fullName>
    </submittedName>
</protein>
<proteinExistence type="predicted"/>
<feature type="compositionally biased region" description="Basic and acidic residues" evidence="1">
    <location>
        <begin position="61"/>
        <end position="71"/>
    </location>
</feature>
<name>A0A699JBX9_TANCI</name>
<accession>A0A699JBX9</accession>
<feature type="region of interest" description="Disordered" evidence="1">
    <location>
        <begin position="33"/>
        <end position="71"/>
    </location>
</feature>
<sequence>MCFPRRLRLCHSIGFKIKTDENITLVNTLKSIPTNAGDTETTNKCPAKEDIGNESSNGKKKTVEIKIEKDT</sequence>
<comment type="caution">
    <text evidence="2">The sequence shown here is derived from an EMBL/GenBank/DDBJ whole genome shotgun (WGS) entry which is preliminary data.</text>
</comment>
<organism evidence="2">
    <name type="scientific">Tanacetum cinerariifolium</name>
    <name type="common">Dalmatian daisy</name>
    <name type="synonym">Chrysanthemum cinerariifolium</name>
    <dbReference type="NCBI Taxonomy" id="118510"/>
    <lineage>
        <taxon>Eukaryota</taxon>
        <taxon>Viridiplantae</taxon>
        <taxon>Streptophyta</taxon>
        <taxon>Embryophyta</taxon>
        <taxon>Tracheophyta</taxon>
        <taxon>Spermatophyta</taxon>
        <taxon>Magnoliopsida</taxon>
        <taxon>eudicotyledons</taxon>
        <taxon>Gunneridae</taxon>
        <taxon>Pentapetalae</taxon>
        <taxon>asterids</taxon>
        <taxon>campanulids</taxon>
        <taxon>Asterales</taxon>
        <taxon>Asteraceae</taxon>
        <taxon>Asteroideae</taxon>
        <taxon>Anthemideae</taxon>
        <taxon>Anthemidinae</taxon>
        <taxon>Tanacetum</taxon>
    </lineage>
</organism>
<feature type="compositionally biased region" description="Polar residues" evidence="1">
    <location>
        <begin position="33"/>
        <end position="44"/>
    </location>
</feature>
<evidence type="ECO:0000313" key="2">
    <source>
        <dbReference type="EMBL" id="GFA23850.1"/>
    </source>
</evidence>
<dbReference type="AlphaFoldDB" id="A0A699JBX9"/>
<gene>
    <name evidence="2" type="ORF">Tci_595822</name>
</gene>
<reference evidence="2" key="1">
    <citation type="journal article" date="2019" name="Sci. Rep.">
        <title>Draft genome of Tanacetum cinerariifolium, the natural source of mosquito coil.</title>
        <authorList>
            <person name="Yamashiro T."/>
            <person name="Shiraishi A."/>
            <person name="Satake H."/>
            <person name="Nakayama K."/>
        </authorList>
    </citation>
    <scope>NUCLEOTIDE SEQUENCE</scope>
</reference>
<dbReference type="EMBL" id="BKCJ010390625">
    <property type="protein sequence ID" value="GFA23850.1"/>
    <property type="molecule type" value="Genomic_DNA"/>
</dbReference>
<evidence type="ECO:0000256" key="1">
    <source>
        <dbReference type="SAM" id="MobiDB-lite"/>
    </source>
</evidence>